<gene>
    <name evidence="4" type="ORF">COCNU_01G021620</name>
</gene>
<dbReference type="SMART" id="SM01086">
    <property type="entry name" value="ClpB_D2-small"/>
    <property type="match status" value="1"/>
</dbReference>
<evidence type="ECO:0000256" key="2">
    <source>
        <dbReference type="ARBA" id="ARBA00022840"/>
    </source>
</evidence>
<dbReference type="GO" id="GO:0016887">
    <property type="term" value="F:ATP hydrolysis activity"/>
    <property type="evidence" value="ECO:0007669"/>
    <property type="project" value="InterPro"/>
</dbReference>
<dbReference type="Gene3D" id="1.10.8.60">
    <property type="match status" value="1"/>
</dbReference>
<reference evidence="4" key="1">
    <citation type="journal article" date="2017" name="Gigascience">
        <title>The genome draft of coconut (Cocos nucifera).</title>
        <authorList>
            <person name="Xiao Y."/>
            <person name="Xu P."/>
            <person name="Fan H."/>
            <person name="Baudouin L."/>
            <person name="Xia W."/>
            <person name="Bocs S."/>
            <person name="Xu J."/>
            <person name="Li Q."/>
            <person name="Guo A."/>
            <person name="Zhou L."/>
            <person name="Li J."/>
            <person name="Wu Y."/>
            <person name="Ma Z."/>
            <person name="Armero A."/>
            <person name="Issali A.E."/>
            <person name="Liu N."/>
            <person name="Peng M."/>
            <person name="Yang Y."/>
        </authorList>
    </citation>
    <scope>NUCLEOTIDE SEQUENCE</scope>
    <source>
        <tissue evidence="4">Spear leaf of Hainan Tall coconut</tissue>
    </source>
</reference>
<organism evidence="4 5">
    <name type="scientific">Cocos nucifera</name>
    <name type="common">Coconut palm</name>
    <dbReference type="NCBI Taxonomy" id="13894"/>
    <lineage>
        <taxon>Eukaryota</taxon>
        <taxon>Viridiplantae</taxon>
        <taxon>Streptophyta</taxon>
        <taxon>Embryophyta</taxon>
        <taxon>Tracheophyta</taxon>
        <taxon>Spermatophyta</taxon>
        <taxon>Magnoliopsida</taxon>
        <taxon>Liliopsida</taxon>
        <taxon>Arecaceae</taxon>
        <taxon>Arecoideae</taxon>
        <taxon>Cocoseae</taxon>
        <taxon>Attaleinae</taxon>
        <taxon>Cocos</taxon>
    </lineage>
</organism>
<evidence type="ECO:0000256" key="1">
    <source>
        <dbReference type="ARBA" id="ARBA00022741"/>
    </source>
</evidence>
<dbReference type="GO" id="GO:0008233">
    <property type="term" value="F:peptidase activity"/>
    <property type="evidence" value="ECO:0007669"/>
    <property type="project" value="UniProtKB-KW"/>
</dbReference>
<dbReference type="Proteomes" id="UP000797356">
    <property type="component" value="Chromosome 1"/>
</dbReference>
<sequence length="675" mass="73281">MSAILRWRRLSDAAARGVAAAGGGAAPRLGLYQRSPICTRPGGAIAVAAVGGRRRELHRQERHKWEGGGGPEEPLQTLRIRAEAHCPRCSKHMEVLFSHRPPPPPPAPATSDSGGGFQAVNICPNCRTAFYFRPHRLVPLQGSFVEIGRVRRDTPEKGKGGGGEGDEEIGNRIKSTFWETLKATYGGEPPENWPPMPPAPGGNGLAVHVPPGPPNVNVVKVGDYRKGGGGGNSGDRGEFGGKEWCGGSNLGKDLPTPKEICKGLDKFVIGQQRAKKVLSVAVYNHYKRIYHASSQKGFVISSFAFLSGGCIGSAADPGNLEAKIDDHVELEKSNVLLMGPTGSGYVGEDVESILYKLLTPGPCMTQEQIKMVSTRNESREEKKRVVADFNVQAAQQGIVYIDEVDKITKKAESLNISRDVSGEGVQQALLKMLEGTIVNVPEKGARKHPRNDHIQIDTKDILFICGGAFVDLEKTISERRHDSSIGFGAPVRANMRTGWLTNAVVASSLLESVESSDLIVYGLIPEFIGRFPILVSLSALNEDQLVQVLTEPKNALGKQYSKLFSMNNVKLHFTEAALRLIAKKAMAKNTGARGLRAILESILTEAMYERLNCMHFQDCRPDRLTQVGSNPTLDVMRSGRPKQNLIPEPLALVLFHIQISVQKLLVSLGLPNFSV</sequence>
<dbReference type="SUPFAM" id="SSF52540">
    <property type="entry name" value="P-loop containing nucleoside triphosphate hydrolases"/>
    <property type="match status" value="1"/>
</dbReference>
<name>A0A8K0MW17_COCNU</name>
<evidence type="ECO:0000313" key="5">
    <source>
        <dbReference type="Proteomes" id="UP000797356"/>
    </source>
</evidence>
<evidence type="ECO:0000313" key="4">
    <source>
        <dbReference type="EMBL" id="KAG1328228.1"/>
    </source>
</evidence>
<keyword evidence="4" id="KW-0645">Protease</keyword>
<dbReference type="Gene3D" id="3.40.50.300">
    <property type="entry name" value="P-loop containing nucleotide triphosphate hydrolases"/>
    <property type="match status" value="1"/>
</dbReference>
<dbReference type="InterPro" id="IPR019489">
    <property type="entry name" value="Clp_ATPase_C"/>
</dbReference>
<dbReference type="Pfam" id="PF10431">
    <property type="entry name" value="ClpB_D2-small"/>
    <property type="match status" value="1"/>
</dbReference>
<evidence type="ECO:0000259" key="3">
    <source>
        <dbReference type="SMART" id="SM01086"/>
    </source>
</evidence>
<keyword evidence="4" id="KW-0378">Hydrolase</keyword>
<proteinExistence type="predicted"/>
<dbReference type="GO" id="GO:0051603">
    <property type="term" value="P:proteolysis involved in protein catabolic process"/>
    <property type="evidence" value="ECO:0007669"/>
    <property type="project" value="TreeGrafter"/>
</dbReference>
<dbReference type="EMBL" id="CM017872">
    <property type="protein sequence ID" value="KAG1328228.1"/>
    <property type="molecule type" value="Genomic_DNA"/>
</dbReference>
<keyword evidence="2" id="KW-0067">ATP-binding</keyword>
<protein>
    <submittedName>
        <fullName evidence="4">CLP protease regulatory subunit CLPX1, mitochondrial</fullName>
    </submittedName>
</protein>
<dbReference type="PANTHER" id="PTHR48102">
    <property type="entry name" value="ATP-DEPENDENT CLP PROTEASE ATP-BINDING SUBUNIT CLPX-LIKE, MITOCHONDRIAL-RELATED"/>
    <property type="match status" value="1"/>
</dbReference>
<feature type="domain" description="Clp ATPase C-terminal" evidence="3">
    <location>
        <begin position="540"/>
        <end position="633"/>
    </location>
</feature>
<dbReference type="Pfam" id="PF07724">
    <property type="entry name" value="AAA_2"/>
    <property type="match status" value="1"/>
</dbReference>
<dbReference type="GO" id="GO:0005759">
    <property type="term" value="C:mitochondrial matrix"/>
    <property type="evidence" value="ECO:0007669"/>
    <property type="project" value="TreeGrafter"/>
</dbReference>
<dbReference type="AlphaFoldDB" id="A0A8K0MW17"/>
<dbReference type="InterPro" id="IPR003959">
    <property type="entry name" value="ATPase_AAA_core"/>
</dbReference>
<dbReference type="OrthoDB" id="1721884at2759"/>
<reference evidence="4" key="2">
    <citation type="submission" date="2019-07" db="EMBL/GenBank/DDBJ databases">
        <authorList>
            <person name="Yang Y."/>
            <person name="Bocs S."/>
            <person name="Baudouin L."/>
        </authorList>
    </citation>
    <scope>NUCLEOTIDE SEQUENCE</scope>
    <source>
        <tissue evidence="4">Spear leaf of Hainan Tall coconut</tissue>
    </source>
</reference>
<dbReference type="GO" id="GO:0005524">
    <property type="term" value="F:ATP binding"/>
    <property type="evidence" value="ECO:0007669"/>
    <property type="project" value="UniProtKB-KW"/>
</dbReference>
<dbReference type="PANTHER" id="PTHR48102:SF7">
    <property type="entry name" value="ATP-DEPENDENT CLP PROTEASE ATP-BINDING SUBUNIT CLPX-LIKE, MITOCHONDRIAL"/>
    <property type="match status" value="1"/>
</dbReference>
<dbReference type="InterPro" id="IPR050052">
    <property type="entry name" value="ATP-dep_Clp_protease_ClpX"/>
</dbReference>
<keyword evidence="5" id="KW-1185">Reference proteome</keyword>
<dbReference type="FunFam" id="1.10.8.60:FF:000002">
    <property type="entry name" value="ATP-dependent Clp protease ATP-binding subunit ClpX"/>
    <property type="match status" value="1"/>
</dbReference>
<comment type="caution">
    <text evidence="4">The sequence shown here is derived from an EMBL/GenBank/DDBJ whole genome shotgun (WGS) entry which is preliminary data.</text>
</comment>
<keyword evidence="1" id="KW-0547">Nucleotide-binding</keyword>
<dbReference type="InterPro" id="IPR027417">
    <property type="entry name" value="P-loop_NTPase"/>
</dbReference>
<accession>A0A8K0MW17</accession>